<dbReference type="Gene3D" id="1.10.2020.10">
    <property type="entry name" value="uronate isomerase, domain 2, chain A"/>
    <property type="match status" value="1"/>
</dbReference>
<evidence type="ECO:0000256" key="2">
    <source>
        <dbReference type="ARBA" id="ARBA00004892"/>
    </source>
</evidence>
<dbReference type="EC" id="5.3.1.12" evidence="4 7"/>
<reference evidence="8" key="1">
    <citation type="submission" date="2020-10" db="EMBL/GenBank/DDBJ databases">
        <authorList>
            <person name="Gilroy R."/>
        </authorList>
    </citation>
    <scope>NUCLEOTIDE SEQUENCE</scope>
    <source>
        <strain evidence="8">4920</strain>
    </source>
</reference>
<dbReference type="NCBIfam" id="NF002794">
    <property type="entry name" value="PRK02925.1"/>
    <property type="match status" value="1"/>
</dbReference>
<evidence type="ECO:0000256" key="1">
    <source>
        <dbReference type="ARBA" id="ARBA00001165"/>
    </source>
</evidence>
<comment type="pathway">
    <text evidence="2 7">Carbohydrate metabolism; pentose and glucuronate interconversion.</text>
</comment>
<comment type="caution">
    <text evidence="8">The sequence shown here is derived from an EMBL/GenBank/DDBJ whole genome shotgun (WGS) entry which is preliminary data.</text>
</comment>
<protein>
    <recommendedName>
        <fullName evidence="5 7">Uronate isomerase</fullName>
        <ecNumber evidence="4 7">5.3.1.12</ecNumber>
    </recommendedName>
    <alternativeName>
        <fullName evidence="7">Glucuronate isomerase</fullName>
    </alternativeName>
    <alternativeName>
        <fullName evidence="7">Uronic isomerase</fullName>
    </alternativeName>
</protein>
<evidence type="ECO:0000313" key="8">
    <source>
        <dbReference type="EMBL" id="HIV02101.1"/>
    </source>
</evidence>
<evidence type="ECO:0000256" key="5">
    <source>
        <dbReference type="ARBA" id="ARBA00020555"/>
    </source>
</evidence>
<dbReference type="GO" id="GO:0019698">
    <property type="term" value="P:D-galacturonate catabolic process"/>
    <property type="evidence" value="ECO:0007669"/>
    <property type="project" value="TreeGrafter"/>
</dbReference>
<evidence type="ECO:0000256" key="7">
    <source>
        <dbReference type="HAMAP-Rule" id="MF_00675"/>
    </source>
</evidence>
<dbReference type="HAMAP" id="MF_00675">
    <property type="entry name" value="UxaC"/>
    <property type="match status" value="1"/>
</dbReference>
<comment type="catalytic activity">
    <reaction evidence="7">
        <text>aldehydo-D-galacturonate = keto-D-tagaturonate</text>
        <dbReference type="Rhea" id="RHEA:27702"/>
        <dbReference type="ChEBI" id="CHEBI:12952"/>
        <dbReference type="ChEBI" id="CHEBI:17886"/>
    </reaction>
</comment>
<keyword evidence="6 7" id="KW-0413">Isomerase</keyword>
<evidence type="ECO:0000256" key="4">
    <source>
        <dbReference type="ARBA" id="ARBA00012546"/>
    </source>
</evidence>
<dbReference type="AlphaFoldDB" id="A0A9D1NGF8"/>
<dbReference type="PANTHER" id="PTHR30068:SF4">
    <property type="entry name" value="URONATE ISOMERASE"/>
    <property type="match status" value="1"/>
</dbReference>
<comment type="similarity">
    <text evidence="3 7">Belongs to the metallo-dependent hydrolases superfamily. Uronate isomerase family.</text>
</comment>
<evidence type="ECO:0000313" key="9">
    <source>
        <dbReference type="Proteomes" id="UP000886743"/>
    </source>
</evidence>
<dbReference type="InterPro" id="IPR003766">
    <property type="entry name" value="Uronate_isomerase"/>
</dbReference>
<dbReference type="EMBL" id="DVOF01000025">
    <property type="protein sequence ID" value="HIV02101.1"/>
    <property type="molecule type" value="Genomic_DNA"/>
</dbReference>
<dbReference type="InterPro" id="IPR032466">
    <property type="entry name" value="Metal_Hydrolase"/>
</dbReference>
<dbReference type="Gene3D" id="3.20.20.140">
    <property type="entry name" value="Metal-dependent hydrolases"/>
    <property type="match status" value="1"/>
</dbReference>
<reference evidence="8" key="2">
    <citation type="journal article" date="2021" name="PeerJ">
        <title>Extensive microbial diversity within the chicken gut microbiome revealed by metagenomics and culture.</title>
        <authorList>
            <person name="Gilroy R."/>
            <person name="Ravi A."/>
            <person name="Getino M."/>
            <person name="Pursley I."/>
            <person name="Horton D.L."/>
            <person name="Alikhan N.F."/>
            <person name="Baker D."/>
            <person name="Gharbi K."/>
            <person name="Hall N."/>
            <person name="Watson M."/>
            <person name="Adriaenssens E.M."/>
            <person name="Foster-Nyarko E."/>
            <person name="Jarju S."/>
            <person name="Secka A."/>
            <person name="Antonio M."/>
            <person name="Oren A."/>
            <person name="Chaudhuri R.R."/>
            <person name="La Ragione R."/>
            <person name="Hildebrand F."/>
            <person name="Pallen M.J."/>
        </authorList>
    </citation>
    <scope>NUCLEOTIDE SEQUENCE</scope>
    <source>
        <strain evidence="8">4920</strain>
    </source>
</reference>
<proteinExistence type="inferred from homology"/>
<organism evidence="8 9">
    <name type="scientific">Candidatus Aphodoplasma excrementigallinarum</name>
    <dbReference type="NCBI Taxonomy" id="2840673"/>
    <lineage>
        <taxon>Bacteria</taxon>
        <taxon>Bacillati</taxon>
        <taxon>Bacillota</taxon>
        <taxon>Clostridia</taxon>
        <taxon>Eubacteriales</taxon>
        <taxon>Candidatus Aphodoplasma</taxon>
    </lineage>
</organism>
<dbReference type="PANTHER" id="PTHR30068">
    <property type="entry name" value="URONATE ISOMERASE"/>
    <property type="match status" value="1"/>
</dbReference>
<dbReference type="Pfam" id="PF02614">
    <property type="entry name" value="UxaC"/>
    <property type="match status" value="1"/>
</dbReference>
<dbReference type="GO" id="GO:0008880">
    <property type="term" value="F:glucuronate isomerase activity"/>
    <property type="evidence" value="ECO:0007669"/>
    <property type="project" value="UniProtKB-UniRule"/>
</dbReference>
<comment type="catalytic activity">
    <reaction evidence="1 7">
        <text>D-glucuronate = D-fructuronate</text>
        <dbReference type="Rhea" id="RHEA:13049"/>
        <dbReference type="ChEBI" id="CHEBI:58720"/>
        <dbReference type="ChEBI" id="CHEBI:59863"/>
        <dbReference type="EC" id="5.3.1.12"/>
    </reaction>
</comment>
<gene>
    <name evidence="7 8" type="primary">uxaC</name>
    <name evidence="8" type="ORF">IAC74_00895</name>
</gene>
<accession>A0A9D1NGF8</accession>
<evidence type="ECO:0000256" key="6">
    <source>
        <dbReference type="ARBA" id="ARBA00023235"/>
    </source>
</evidence>
<name>A0A9D1NGF8_9FIRM</name>
<sequence length="460" mass="52515">MKAFMDQDFLLKTDTAKHLFHDVAKDLPIYDYHCHLVPAEIYEDRSYDNLTQLWLGGDHYKWRAMRLCGVEETYITGDASDREKFRAFASIMPLLIGNPLYHWAHLELQRYFGIHTPLCEKTADMIYDNVAEQLKSGRFSARKFIEMSNVAVVCTTDDPTDTLEYHSKLKEEGFSTRVLPTFRPDKALNIRQDGFADYIALLGKDIADVDALLAALYERADFFASVGCKISDHAFTTVPFVPAHLTTVNEIFAKRLRGEAVTDEEADAYTTYVFLRLCEKYYDLGWAVQIHIGAMRNNNTAMFERLGPDTGYDSVYASNYAEQLSRLLDSLAKENKLPKTILYTLNPSDNYVLATMLGNFAADVRGKMQFGSAWWFCDHIEGMTRHFRELASIGAAGTFIGMLTDSRSLLSYPRHEYFRRIICDIIGGWVEEGQFPNDDEVLAKLIRGICCDNIIEYLGF</sequence>
<evidence type="ECO:0000256" key="3">
    <source>
        <dbReference type="ARBA" id="ARBA00008397"/>
    </source>
</evidence>
<dbReference type="GO" id="GO:0042840">
    <property type="term" value="P:D-glucuronate catabolic process"/>
    <property type="evidence" value="ECO:0007669"/>
    <property type="project" value="TreeGrafter"/>
</dbReference>
<dbReference type="Proteomes" id="UP000886743">
    <property type="component" value="Unassembled WGS sequence"/>
</dbReference>
<dbReference type="SUPFAM" id="SSF51556">
    <property type="entry name" value="Metallo-dependent hydrolases"/>
    <property type="match status" value="1"/>
</dbReference>